<dbReference type="InterPro" id="IPR007696">
    <property type="entry name" value="DNA_mismatch_repair_MutS_core"/>
</dbReference>
<evidence type="ECO:0000256" key="7">
    <source>
        <dbReference type="ARBA" id="ARBA00022840"/>
    </source>
</evidence>
<proteinExistence type="inferred from homology"/>
<keyword evidence="10" id="KW-0539">Nucleus</keyword>
<comment type="subcellular location">
    <subcellularLocation>
        <location evidence="1">Nucleus</location>
    </subcellularLocation>
</comment>
<dbReference type="InterPro" id="IPR000432">
    <property type="entry name" value="DNA_mismatch_repair_MutS_C"/>
</dbReference>
<evidence type="ECO:0000256" key="1">
    <source>
        <dbReference type="ARBA" id="ARBA00004123"/>
    </source>
</evidence>
<dbReference type="GO" id="GO:0006298">
    <property type="term" value="P:mismatch repair"/>
    <property type="evidence" value="ECO:0007669"/>
    <property type="project" value="InterPro"/>
</dbReference>
<protein>
    <recommendedName>
        <fullName evidence="3">DNA mismatch repair protein MSH3</fullName>
    </recommendedName>
    <alternativeName>
        <fullName evidence="4">DNA mismatch repair protein msh3</fullName>
    </alternativeName>
    <alternativeName>
        <fullName evidence="13">MutS protein homolog 3</fullName>
    </alternativeName>
</protein>
<keyword evidence="6 14" id="KW-0227">DNA damage</keyword>
<comment type="caution">
    <text evidence="16">The sequence shown here is derived from an EMBL/GenBank/DDBJ whole genome shotgun (WGS) entry which is preliminary data.</text>
</comment>
<evidence type="ECO:0000256" key="4">
    <source>
        <dbReference type="ARBA" id="ARBA00022151"/>
    </source>
</evidence>
<comment type="subunit">
    <text evidence="12">Heterodimer consisting of MSH2-MSH3 (MutS beta). Forms a ternary complex with MutL alpha (MLH1-PMS1).</text>
</comment>
<dbReference type="GO" id="GO:0005634">
    <property type="term" value="C:nucleus"/>
    <property type="evidence" value="ECO:0007669"/>
    <property type="project" value="UniProtKB-SubCell"/>
</dbReference>
<dbReference type="Gene3D" id="3.30.420.110">
    <property type="entry name" value="MutS, connector domain"/>
    <property type="match status" value="1"/>
</dbReference>
<evidence type="ECO:0000256" key="12">
    <source>
        <dbReference type="ARBA" id="ARBA00025902"/>
    </source>
</evidence>
<evidence type="ECO:0000256" key="8">
    <source>
        <dbReference type="ARBA" id="ARBA00023125"/>
    </source>
</evidence>
<keyword evidence="9 14" id="KW-0234">DNA repair</keyword>
<evidence type="ECO:0000259" key="15">
    <source>
        <dbReference type="PROSITE" id="PS00486"/>
    </source>
</evidence>
<keyword evidence="7" id="KW-0067">ATP-binding</keyword>
<dbReference type="InterPro" id="IPR017261">
    <property type="entry name" value="DNA_mismatch_repair_MutS/MSH"/>
</dbReference>
<evidence type="ECO:0000256" key="9">
    <source>
        <dbReference type="ARBA" id="ARBA00023204"/>
    </source>
</evidence>
<dbReference type="AlphaFoldDB" id="A0A4T0X628"/>
<dbReference type="SMART" id="SM00534">
    <property type="entry name" value="MUTSac"/>
    <property type="match status" value="1"/>
</dbReference>
<dbReference type="SUPFAM" id="SSF48334">
    <property type="entry name" value="DNA repair protein MutS, domain III"/>
    <property type="match status" value="1"/>
</dbReference>
<dbReference type="GO" id="GO:0030983">
    <property type="term" value="F:mismatched DNA binding"/>
    <property type="evidence" value="ECO:0007669"/>
    <property type="project" value="InterPro"/>
</dbReference>
<dbReference type="SMART" id="SM00533">
    <property type="entry name" value="MUTSd"/>
    <property type="match status" value="1"/>
</dbReference>
<dbReference type="GO" id="GO:0140664">
    <property type="term" value="F:ATP-dependent DNA damage sensor activity"/>
    <property type="evidence" value="ECO:0007669"/>
    <property type="project" value="InterPro"/>
</dbReference>
<dbReference type="Gene3D" id="3.40.1170.10">
    <property type="entry name" value="DNA repair protein MutS, domain I"/>
    <property type="match status" value="1"/>
</dbReference>
<dbReference type="InterPro" id="IPR045076">
    <property type="entry name" value="MutS"/>
</dbReference>
<dbReference type="Gene3D" id="1.10.1420.10">
    <property type="match status" value="2"/>
</dbReference>
<dbReference type="PROSITE" id="PS00486">
    <property type="entry name" value="DNA_MISMATCH_REPAIR_2"/>
    <property type="match status" value="1"/>
</dbReference>
<evidence type="ECO:0000256" key="11">
    <source>
        <dbReference type="ARBA" id="ARBA00025373"/>
    </source>
</evidence>
<evidence type="ECO:0000256" key="14">
    <source>
        <dbReference type="RuleBase" id="RU003756"/>
    </source>
</evidence>
<dbReference type="InterPro" id="IPR036187">
    <property type="entry name" value="DNA_mismatch_repair_MutS_sf"/>
</dbReference>
<dbReference type="InterPro" id="IPR007861">
    <property type="entry name" value="DNA_mismatch_repair_MutS_clamp"/>
</dbReference>
<dbReference type="InterPro" id="IPR027417">
    <property type="entry name" value="P-loop_NTPase"/>
</dbReference>
<dbReference type="Pfam" id="PF00488">
    <property type="entry name" value="MutS_V"/>
    <property type="match status" value="1"/>
</dbReference>
<comment type="function">
    <text evidence="11">Component of the post-replicative DNA mismatch repair system (MMR). Heterodimerizes with MSH2 to form MutS beta, which binds to DNA mismatches thereby initiating DNA repair. MSH3 provides substrate-binding and substrate specificity to the complex. When bound, the MutS beta heterodimer bends the DNA helix and shields approximately 20 base pairs. Acts mainly to repair insertion-deletion loops (IDLs) from 2 to 13 nucleotides in size, but can also repair base-base and single insertion-deletion mismatches that occur during replication. After mismatch binding, forms a ternary complex with the MutL alpha heterodimer, which is thought to be responsible for directing the downstream MMR events, including strand discrimination, excision, and resynthesis. ATP binding and hydrolysis play a pivotal role in mismatch repair functions.</text>
</comment>
<dbReference type="Gene3D" id="3.40.50.300">
    <property type="entry name" value="P-loop containing nucleotide triphosphate hydrolases"/>
    <property type="match status" value="1"/>
</dbReference>
<evidence type="ECO:0000313" key="16">
    <source>
        <dbReference type="EMBL" id="TID30956.1"/>
    </source>
</evidence>
<evidence type="ECO:0000256" key="6">
    <source>
        <dbReference type="ARBA" id="ARBA00022763"/>
    </source>
</evidence>
<dbReference type="GO" id="GO:0006312">
    <property type="term" value="P:mitotic recombination"/>
    <property type="evidence" value="ECO:0007669"/>
    <property type="project" value="TreeGrafter"/>
</dbReference>
<keyword evidence="8 14" id="KW-0238">DNA-binding</keyword>
<evidence type="ECO:0000256" key="3">
    <source>
        <dbReference type="ARBA" id="ARBA00019000"/>
    </source>
</evidence>
<evidence type="ECO:0000256" key="10">
    <source>
        <dbReference type="ARBA" id="ARBA00023242"/>
    </source>
</evidence>
<evidence type="ECO:0000256" key="2">
    <source>
        <dbReference type="ARBA" id="ARBA00007094"/>
    </source>
</evidence>
<name>A0A4T0X628_9ASCO</name>
<sequence length="950" mass="108724">MSQQSISRFFSVQKKNNAKIPDDTVVKKEKVVYTPRKRKVEITSSPVKFKKVKLTDLEQQVWELKRDHFDKLLLVQVGYRYKFFGEDAQIASRILNIKLIDGKLSFDFDFPSKDDHLYSTFAQASIPLERLLVHVRRLLVKGYVVAVVDQKETAALREGSEFKGKVFERKLSHVYSPGTFITDEDLERNVNGKSIACINESCDNTLSIVSANVFVSKIVYDQFHDDFTRINLESRLHHLEPIEIITIGGMSSQTKKCIANFIKLQENRSCKIRHINVERTKDQFSDILTELNSNINNEDVFAFLSGQNYQLIECFQQLIRYIKNYNLHTVFNLLEVYQKFSNIDNTTILDANVISSLEIFTNSTTGSDEGSLFAIINKTMTKFGGRTLRNWLCRPLVDLPSIIQRHEAVEYLMNKMNSVHIERVIAVLKNCPDLELMMARIYHGRSNRKEVYSFLKNICNILAAFLSIRNELISLDSIDSELLSAFFHEMKDLANELSSLNDMLGMIHSPNAIDNKSEDHIINYFNTKFLYYSEIQNEIDKIDEVKKLLDIELDDIRKTLNNKDLQFFKVSNEPYLIQIRNSLVKNVPNDWIRVNATANCVRFRSPKTLKLYKKLQYQQEMLKNTCNSVFQKFTERLNEYQSMVAKLIRKLAMFDVLVSFAIVSNINNYNKPKIVDFPTIKVIESRNPIAERLLKDKVSLRPSSAGSYIDNDFTMQEISNYSRIGLITGPNMGGKSSFMRQIGLIVILSQIGCFVPCANGSILGLFANIHIRLGSNDDIFSGKSTFQVELSDCRNMISACNKEKGNTLLLIDELGRGTSTVDGCSIAWSVLDYLANDLGENVVVLFITHFKELEAFETITNGIVKNYHLNFSLLNNDQDIIFTYKITPGSSQGSYGVYCAKIAGMPNDVVTKAQEISHEVELQSERNKYTKLLNIFNTRDIGQLSKLTEF</sequence>
<dbReference type="STRING" id="52247.A0A4T0X628"/>
<dbReference type="Pfam" id="PF05190">
    <property type="entry name" value="MutS_IV"/>
    <property type="match status" value="1"/>
</dbReference>
<comment type="similarity">
    <text evidence="2">Belongs to the DNA mismatch repair MutS family. MSH3 subfamily.</text>
</comment>
<dbReference type="EMBL" id="SELW01000083">
    <property type="protein sequence ID" value="TID30956.1"/>
    <property type="molecule type" value="Genomic_DNA"/>
</dbReference>
<dbReference type="PANTHER" id="PTHR11361:SF122">
    <property type="entry name" value="DNA MISMATCH REPAIR PROTEIN MSH3"/>
    <property type="match status" value="1"/>
</dbReference>
<dbReference type="Pfam" id="PF05192">
    <property type="entry name" value="MutS_III"/>
    <property type="match status" value="1"/>
</dbReference>
<dbReference type="InterPro" id="IPR036678">
    <property type="entry name" value="MutS_con_dom_sf"/>
</dbReference>
<dbReference type="SUPFAM" id="SSF52540">
    <property type="entry name" value="P-loop containing nucleoside triphosphate hydrolases"/>
    <property type="match status" value="1"/>
</dbReference>
<dbReference type="Proteomes" id="UP000307173">
    <property type="component" value="Unassembled WGS sequence"/>
</dbReference>
<dbReference type="PANTHER" id="PTHR11361">
    <property type="entry name" value="DNA MISMATCH REPAIR PROTEIN MUTS FAMILY MEMBER"/>
    <property type="match status" value="1"/>
</dbReference>
<evidence type="ECO:0000313" key="17">
    <source>
        <dbReference type="Proteomes" id="UP000307173"/>
    </source>
</evidence>
<keyword evidence="17" id="KW-1185">Reference proteome</keyword>
<evidence type="ECO:0000256" key="5">
    <source>
        <dbReference type="ARBA" id="ARBA00022741"/>
    </source>
</evidence>
<reference evidence="16 17" key="1">
    <citation type="journal article" date="2019" name="Front. Genet.">
        <title>Whole-Genome Sequencing of the Opportunistic Yeast Pathogen Candida inconspicua Uncovers Its Hybrid Origin.</title>
        <authorList>
            <person name="Mixao V."/>
            <person name="Hansen A.P."/>
            <person name="Saus E."/>
            <person name="Boekhout T."/>
            <person name="Lass-Florl C."/>
            <person name="Gabaldon T."/>
        </authorList>
    </citation>
    <scope>NUCLEOTIDE SEQUENCE [LARGE SCALE GENOMIC DNA]</scope>
    <source>
        <strain evidence="16 17">CBS 180</strain>
    </source>
</reference>
<evidence type="ECO:0000256" key="13">
    <source>
        <dbReference type="ARBA" id="ARBA00029792"/>
    </source>
</evidence>
<accession>A0A4T0X628</accession>
<dbReference type="PIRSF" id="PIRSF037677">
    <property type="entry name" value="DNA_mis_repair_Msh6"/>
    <property type="match status" value="1"/>
</dbReference>
<gene>
    <name evidence="16" type="ORF">CANINC_000478</name>
</gene>
<keyword evidence="5 14" id="KW-0547">Nucleotide-binding</keyword>
<dbReference type="InterPro" id="IPR007860">
    <property type="entry name" value="DNA_mmatch_repair_MutS_con_dom"/>
</dbReference>
<organism evidence="16 17">
    <name type="scientific">Pichia inconspicua</name>
    <dbReference type="NCBI Taxonomy" id="52247"/>
    <lineage>
        <taxon>Eukaryota</taxon>
        <taxon>Fungi</taxon>
        <taxon>Dikarya</taxon>
        <taxon>Ascomycota</taxon>
        <taxon>Saccharomycotina</taxon>
        <taxon>Pichiomycetes</taxon>
        <taxon>Pichiales</taxon>
        <taxon>Pichiaceae</taxon>
        <taxon>Pichia</taxon>
    </lineage>
</organism>
<dbReference type="Pfam" id="PF05188">
    <property type="entry name" value="MutS_II"/>
    <property type="match status" value="1"/>
</dbReference>
<dbReference type="OrthoDB" id="121051at2759"/>
<dbReference type="SUPFAM" id="SSF55271">
    <property type="entry name" value="DNA repair protein MutS, domain I"/>
    <property type="match status" value="1"/>
</dbReference>
<dbReference type="InterPro" id="IPR007695">
    <property type="entry name" value="DNA_mismatch_repair_MutS-lik_N"/>
</dbReference>
<dbReference type="InterPro" id="IPR016151">
    <property type="entry name" value="DNA_mismatch_repair_MutS_N"/>
</dbReference>
<dbReference type="GO" id="GO:0005524">
    <property type="term" value="F:ATP binding"/>
    <property type="evidence" value="ECO:0007669"/>
    <property type="project" value="UniProtKB-KW"/>
</dbReference>
<feature type="domain" description="DNA mismatch repair proteins mutS family" evidence="15">
    <location>
        <begin position="807"/>
        <end position="823"/>
    </location>
</feature>
<dbReference type="Pfam" id="PF01624">
    <property type="entry name" value="MutS_I"/>
    <property type="match status" value="1"/>
</dbReference>